<gene>
    <name evidence="1" type="ORF">TK50_04935</name>
</gene>
<keyword evidence="2" id="KW-1185">Reference proteome</keyword>
<dbReference type="OrthoDB" id="3296614at2"/>
<sequence length="131" mass="15231">MTSSPWLATRAQALTERDEQLRAFHAAGWRPVDLQRVTGYSRETIRQALRPEVRRHLDRSGHAEHDLNRPAHLASMYKVVLTEASTVEDLNTWLDADLLRRVWPTLWLPPQLRRRWEEAFPELAATRSNAA</sequence>
<dbReference type="RefSeq" id="WP_082106371.1">
    <property type="nucleotide sequence ID" value="NZ_JBEZEP010000022.1"/>
</dbReference>
<name>A0A0D0X6D0_9ACTN</name>
<reference evidence="1 2" key="1">
    <citation type="submission" date="2015-01" db="EMBL/GenBank/DDBJ databases">
        <title>Sequencing and annotation of Micromonospora carbonacea strain JXNU-1 genome.</title>
        <authorList>
            <person name="Long Z."/>
            <person name="Huang Y."/>
            <person name="Jiang Y."/>
        </authorList>
    </citation>
    <scope>NUCLEOTIDE SEQUENCE [LARGE SCALE GENOMIC DNA]</scope>
    <source>
        <strain evidence="1 2">JXNU-1</strain>
    </source>
</reference>
<evidence type="ECO:0000313" key="1">
    <source>
        <dbReference type="EMBL" id="KIR66726.1"/>
    </source>
</evidence>
<proteinExistence type="predicted"/>
<dbReference type="AlphaFoldDB" id="A0A0D0X6D0"/>
<evidence type="ECO:0000313" key="2">
    <source>
        <dbReference type="Proteomes" id="UP000032254"/>
    </source>
</evidence>
<dbReference type="EMBL" id="JXSX01000001">
    <property type="protein sequence ID" value="KIR66726.1"/>
    <property type="molecule type" value="Genomic_DNA"/>
</dbReference>
<organism evidence="1 2">
    <name type="scientific">Micromonospora haikouensis</name>
    <dbReference type="NCBI Taxonomy" id="686309"/>
    <lineage>
        <taxon>Bacteria</taxon>
        <taxon>Bacillati</taxon>
        <taxon>Actinomycetota</taxon>
        <taxon>Actinomycetes</taxon>
        <taxon>Micromonosporales</taxon>
        <taxon>Micromonosporaceae</taxon>
        <taxon>Micromonospora</taxon>
    </lineage>
</organism>
<dbReference type="Proteomes" id="UP000032254">
    <property type="component" value="Unassembled WGS sequence"/>
</dbReference>
<comment type="caution">
    <text evidence="1">The sequence shown here is derived from an EMBL/GenBank/DDBJ whole genome shotgun (WGS) entry which is preliminary data.</text>
</comment>
<accession>A0A0D0X6D0</accession>
<protein>
    <submittedName>
        <fullName evidence="1">Uncharacterized protein</fullName>
    </submittedName>
</protein>
<dbReference type="GeneID" id="301303507"/>
<dbReference type="PATRIC" id="fig|47853.6.peg.1051"/>